<dbReference type="PANTHER" id="PTHR12126">
    <property type="entry name" value="NADH-UBIQUINONE OXIDOREDUCTASE 39 KDA SUBUNIT-RELATED"/>
    <property type="match status" value="1"/>
</dbReference>
<evidence type="ECO:0000313" key="2">
    <source>
        <dbReference type="EMBL" id="AVJ26493.1"/>
    </source>
</evidence>
<sequence>MRILVIGGTGFIGRHLVARLCADPHQIIVPTRLIARGRDLQLLPTVTLLQTDIHDDAALDGMVRGCDAVVNLVGILHGNLGRPYGSDFARAHVHLPQRVAQSCVRHGVRRLLHVSALGADSSGDSMYQRSKGDGEAAIKAAYQDRGDIGWTIFRPSVLFGPDDNFTNMFASLARWLPVLPLAGANARMQPIYVGDVVTAMVNALADTHTCGKTYELGGPQVYTLGEIARLCAAWSGHPRPVISIPMGVGRMQARLFECMPGTPLMSRDNLDSLRRDNVCGGPIAPELHVVPTGLEAVAPRYLHQGKADSRP</sequence>
<proteinExistence type="predicted"/>
<dbReference type="OrthoDB" id="5292533at2"/>
<dbReference type="Pfam" id="PF01370">
    <property type="entry name" value="Epimerase"/>
    <property type="match status" value="1"/>
</dbReference>
<reference evidence="2 3" key="1">
    <citation type="submission" date="2017-09" db="EMBL/GenBank/DDBJ databases">
        <title>Genomic, metabolic, and phenotypic characteristics of bacterial isolates from the natural microbiome of the model nematode Caenorhabditis elegans.</title>
        <authorList>
            <person name="Zimmermann J."/>
            <person name="Obeng N."/>
            <person name="Yang W."/>
            <person name="Obeng O."/>
            <person name="Kissoyan K."/>
            <person name="Pees B."/>
            <person name="Dirksen P."/>
            <person name="Hoppner M."/>
            <person name="Franke A."/>
            <person name="Rosenstiel P."/>
            <person name="Leippe M."/>
            <person name="Dierking K."/>
            <person name="Kaleta C."/>
            <person name="Schulenburg H."/>
        </authorList>
    </citation>
    <scope>NUCLEOTIDE SEQUENCE [LARGE SCALE GENOMIC DNA]</scope>
    <source>
        <strain evidence="2 3">MYb73</strain>
    </source>
</reference>
<dbReference type="InterPro" id="IPR001509">
    <property type="entry name" value="Epimerase_deHydtase"/>
</dbReference>
<organism evidence="2 3">
    <name type="scientific">Achromobacter spanius</name>
    <dbReference type="NCBI Taxonomy" id="217203"/>
    <lineage>
        <taxon>Bacteria</taxon>
        <taxon>Pseudomonadati</taxon>
        <taxon>Pseudomonadota</taxon>
        <taxon>Betaproteobacteria</taxon>
        <taxon>Burkholderiales</taxon>
        <taxon>Alcaligenaceae</taxon>
        <taxon>Achromobacter</taxon>
    </lineage>
</organism>
<dbReference type="Gene3D" id="3.40.50.720">
    <property type="entry name" value="NAD(P)-binding Rossmann-like Domain"/>
    <property type="match status" value="1"/>
</dbReference>
<feature type="domain" description="NAD-dependent epimerase/dehydratase" evidence="1">
    <location>
        <begin position="3"/>
        <end position="217"/>
    </location>
</feature>
<dbReference type="InterPro" id="IPR036291">
    <property type="entry name" value="NAD(P)-bd_dom_sf"/>
</dbReference>
<dbReference type="GO" id="GO:0044877">
    <property type="term" value="F:protein-containing complex binding"/>
    <property type="evidence" value="ECO:0007669"/>
    <property type="project" value="TreeGrafter"/>
</dbReference>
<accession>A0A2S0I3B2</accession>
<dbReference type="Proteomes" id="UP000239477">
    <property type="component" value="Chromosome"/>
</dbReference>
<dbReference type="RefSeq" id="WP_105237544.1">
    <property type="nucleotide sequence ID" value="NZ_CP023270.1"/>
</dbReference>
<dbReference type="AlphaFoldDB" id="A0A2S0I3B2"/>
<dbReference type="PANTHER" id="PTHR12126:SF11">
    <property type="entry name" value="NADH DEHYDROGENASE [UBIQUINONE] 1 ALPHA SUBCOMPLEX SUBUNIT 9, MITOCHONDRIAL"/>
    <property type="match status" value="1"/>
</dbReference>
<evidence type="ECO:0000259" key="1">
    <source>
        <dbReference type="Pfam" id="PF01370"/>
    </source>
</evidence>
<dbReference type="InterPro" id="IPR051207">
    <property type="entry name" value="ComplexI_NDUFA9_subunit"/>
</dbReference>
<name>A0A2S0I3B2_9BURK</name>
<gene>
    <name evidence="2" type="ORF">CLM73_04855</name>
</gene>
<dbReference type="EMBL" id="CP023270">
    <property type="protein sequence ID" value="AVJ26493.1"/>
    <property type="molecule type" value="Genomic_DNA"/>
</dbReference>
<keyword evidence="3" id="KW-1185">Reference proteome</keyword>
<evidence type="ECO:0000313" key="3">
    <source>
        <dbReference type="Proteomes" id="UP000239477"/>
    </source>
</evidence>
<dbReference type="SUPFAM" id="SSF51735">
    <property type="entry name" value="NAD(P)-binding Rossmann-fold domains"/>
    <property type="match status" value="1"/>
</dbReference>
<protein>
    <submittedName>
        <fullName evidence="2">NAD-dependent dehydratase</fullName>
    </submittedName>
</protein>
<dbReference type="CDD" id="cd05271">
    <property type="entry name" value="NDUFA9_like_SDR_a"/>
    <property type="match status" value="1"/>
</dbReference>